<comment type="caution">
    <text evidence="4">The sequence shown here is derived from an EMBL/GenBank/DDBJ whole genome shotgun (WGS) entry which is preliminary data.</text>
</comment>
<dbReference type="InterPro" id="IPR001054">
    <property type="entry name" value="A/G_cyclase"/>
</dbReference>
<dbReference type="Pfam" id="PF13191">
    <property type="entry name" value="AAA_16"/>
    <property type="match status" value="1"/>
</dbReference>
<evidence type="ECO:0000256" key="2">
    <source>
        <dbReference type="ARBA" id="ARBA00022840"/>
    </source>
</evidence>
<evidence type="ECO:0000313" key="5">
    <source>
        <dbReference type="Proteomes" id="UP000654345"/>
    </source>
</evidence>
<evidence type="ECO:0000259" key="3">
    <source>
        <dbReference type="PROSITE" id="PS50125"/>
    </source>
</evidence>
<dbReference type="SUPFAM" id="SSF55073">
    <property type="entry name" value="Nucleotide cyclase"/>
    <property type="match status" value="1"/>
</dbReference>
<keyword evidence="2" id="KW-0067">ATP-binding</keyword>
<protein>
    <recommendedName>
        <fullName evidence="3">Guanylate cyclase domain-containing protein</fullName>
    </recommendedName>
</protein>
<keyword evidence="5" id="KW-1185">Reference proteome</keyword>
<dbReference type="SMART" id="SM00044">
    <property type="entry name" value="CYCc"/>
    <property type="match status" value="1"/>
</dbReference>
<dbReference type="PROSITE" id="PS50125">
    <property type="entry name" value="GUANYLATE_CYCLASE_2"/>
    <property type="match status" value="1"/>
</dbReference>
<accession>A0ABQ3UIC4</accession>
<dbReference type="RefSeq" id="WP_201369376.1">
    <property type="nucleotide sequence ID" value="NZ_BNJG01000001.1"/>
</dbReference>
<dbReference type="Pfam" id="PF00211">
    <property type="entry name" value="Guanylate_cyc"/>
    <property type="match status" value="1"/>
</dbReference>
<name>A0ABQ3UIC4_9CHLR</name>
<dbReference type="InterPro" id="IPR027417">
    <property type="entry name" value="P-loop_NTPase"/>
</dbReference>
<dbReference type="PANTHER" id="PTHR16305:SF28">
    <property type="entry name" value="GUANYLATE CYCLASE DOMAIN-CONTAINING PROTEIN"/>
    <property type="match status" value="1"/>
</dbReference>
<dbReference type="CDD" id="cd07302">
    <property type="entry name" value="CHD"/>
    <property type="match status" value="1"/>
</dbReference>
<dbReference type="Gene3D" id="3.30.70.1230">
    <property type="entry name" value="Nucleotide cyclase"/>
    <property type="match status" value="1"/>
</dbReference>
<organism evidence="4 5">
    <name type="scientific">Ktedonobacter robiniae</name>
    <dbReference type="NCBI Taxonomy" id="2778365"/>
    <lineage>
        <taxon>Bacteria</taxon>
        <taxon>Bacillati</taxon>
        <taxon>Chloroflexota</taxon>
        <taxon>Ktedonobacteria</taxon>
        <taxon>Ktedonobacterales</taxon>
        <taxon>Ktedonobacteraceae</taxon>
        <taxon>Ktedonobacter</taxon>
    </lineage>
</organism>
<dbReference type="SUPFAM" id="SSF52540">
    <property type="entry name" value="P-loop containing nucleoside triphosphate hydrolases"/>
    <property type="match status" value="1"/>
</dbReference>
<sequence length="1071" mass="120235">MPEERKLVSILFADVTGSTALGDELDPEDVRALMGRYYEHARQVIPQHGGTLEKFIGDAVMAIFGLPQAHGDDPERALAAALALRKAVADDEMLGSIFQLRIGVNTGEVMATSDSTSNQFMATGDAVNVAARLEQNANPGEILAGERTYAAASHAFLFEASRHAEVKGKSKPLTVYPLQGPRATRKVERPPLVGRKQDLMQLALLQARALEEERPQLVSITAPAGTGKTRLLEEFLARLDPDENFQVSTARCLPYGQTLTYWPLRGLLSQLIQGDMTRANVARVFLNATYAQADAERLADLILATLGIEGETTTDRENIFSAWRLLIEVLATQAPRIIIFEDLHWASDSLFDLVEYITHLRTQAPLMLIALSRPELLDRRPNWGGGRQNFTSLALQPLSPRNTQELISRLMQDVPQAVRTQIVERSGGNPFFALELLRGLQERGLTGNAASIEQLPDTVHAAVQARLDQLSRPERSVLQVASVAGRALSLTMLAEVLSEYSLSELQQALDGLLERDILVSSEGQTYAFRHILFRDVAYGTLARTQRIRLHEKIATSLETLNADHLDEYAELIAYHYREAVTLSRQAAIRTQLQFDVVKALHFLRRAAHLASHAGAYFEAQNYLQSAIAIAPETELISIYEDLGDCYYWSFTTAEAYRQAFTYWEKQYAEHTPDAAQSLIGARLLRKLLINYTRFGEYERLENAAEHISTLQKRAQALATASGNEYEQWRIQLVPCFSHYMKACNEELQQLLNIAQDATAYFEQQGDSQALSEALDAQASLYQRLNDFQASLQPIQRRRAIANLSASEQGDALQMLIRSNAALRNYDTCFDLIQQELKSMRPGQSLLHLSSTLSTVMVVAFIAGRWDLLDTLYSKAEEIREQSSNDLSTFKMFEGYFNLLRWALAREDRPTIDAIASFLRRFLGEVPTLGEQFTNIISTFQADDVSLTSLKLTEIQGGLARVILLFCLERNLAFPEELITNTQSDGLGSSDSFKQYIEAAYALLNNDNERFARALEKLEQYQEVVHAARLDIVLAERTGDRRYLDMARPTLERLQDRQFLRRLNDVAERLTS</sequence>
<dbReference type="InterPro" id="IPR041664">
    <property type="entry name" value="AAA_16"/>
</dbReference>
<evidence type="ECO:0000313" key="4">
    <source>
        <dbReference type="EMBL" id="GHO52469.1"/>
    </source>
</evidence>
<dbReference type="InterPro" id="IPR029787">
    <property type="entry name" value="Nucleotide_cyclase"/>
</dbReference>
<dbReference type="Gene3D" id="3.40.50.300">
    <property type="entry name" value="P-loop containing nucleotide triphosphate hydrolases"/>
    <property type="match status" value="1"/>
</dbReference>
<keyword evidence="1" id="KW-0547">Nucleotide-binding</keyword>
<proteinExistence type="predicted"/>
<reference evidence="4 5" key="1">
    <citation type="journal article" date="2021" name="Int. J. Syst. Evol. Microbiol.">
        <title>Reticulibacter mediterranei gen. nov., sp. nov., within the new family Reticulibacteraceae fam. nov., and Ktedonospora formicarum gen. nov., sp. nov., Ktedonobacter robiniae sp. nov., Dictyobacter formicarum sp. nov. and Dictyobacter arantiisoli sp. nov., belonging to the class Ktedonobacteria.</title>
        <authorList>
            <person name="Yabe S."/>
            <person name="Zheng Y."/>
            <person name="Wang C.M."/>
            <person name="Sakai Y."/>
            <person name="Abe K."/>
            <person name="Yokota A."/>
            <person name="Donadio S."/>
            <person name="Cavaletti L."/>
            <person name="Monciardini P."/>
        </authorList>
    </citation>
    <scope>NUCLEOTIDE SEQUENCE [LARGE SCALE GENOMIC DNA]</scope>
    <source>
        <strain evidence="4 5">SOSP1-30</strain>
    </source>
</reference>
<evidence type="ECO:0000256" key="1">
    <source>
        <dbReference type="ARBA" id="ARBA00022741"/>
    </source>
</evidence>
<dbReference type="PANTHER" id="PTHR16305">
    <property type="entry name" value="TESTICULAR SOLUBLE ADENYLYL CYCLASE"/>
    <property type="match status" value="1"/>
</dbReference>
<dbReference type="EMBL" id="BNJG01000001">
    <property type="protein sequence ID" value="GHO52469.1"/>
    <property type="molecule type" value="Genomic_DNA"/>
</dbReference>
<dbReference type="Proteomes" id="UP000654345">
    <property type="component" value="Unassembled WGS sequence"/>
</dbReference>
<feature type="domain" description="Guanylate cyclase" evidence="3">
    <location>
        <begin position="9"/>
        <end position="134"/>
    </location>
</feature>
<gene>
    <name evidence="4" type="ORF">KSB_09440</name>
</gene>